<dbReference type="STRING" id="942150.IV64_GL000662"/>
<gene>
    <name evidence="3" type="ORF">IV64_GL000662</name>
</gene>
<dbReference type="InterPro" id="IPR011032">
    <property type="entry name" value="GroES-like_sf"/>
</dbReference>
<evidence type="ECO:0000313" key="3">
    <source>
        <dbReference type="EMBL" id="KRO08571.1"/>
    </source>
</evidence>
<dbReference type="PANTHER" id="PTHR43677">
    <property type="entry name" value="SHORT-CHAIN DEHYDROGENASE/REDUCTASE"/>
    <property type="match status" value="1"/>
</dbReference>
<dbReference type="InterPro" id="IPR051397">
    <property type="entry name" value="Zn-ADH-like_protein"/>
</dbReference>
<dbReference type="PANTHER" id="PTHR43677:SF4">
    <property type="entry name" value="QUINONE OXIDOREDUCTASE-LIKE PROTEIN 2"/>
    <property type="match status" value="1"/>
</dbReference>
<evidence type="ECO:0000313" key="4">
    <source>
        <dbReference type="Proteomes" id="UP000051783"/>
    </source>
</evidence>
<keyword evidence="4" id="KW-1185">Reference proteome</keyword>
<proteinExistence type="predicted"/>
<dbReference type="InterPro" id="IPR036291">
    <property type="entry name" value="NAD(P)-bd_dom_sf"/>
</dbReference>
<dbReference type="Proteomes" id="UP000051783">
    <property type="component" value="Unassembled WGS sequence"/>
</dbReference>
<comment type="caution">
    <text evidence="3">The sequence shown here is derived from an EMBL/GenBank/DDBJ whole genome shotgun (WGS) entry which is preliminary data.</text>
</comment>
<dbReference type="Gene3D" id="3.90.180.10">
    <property type="entry name" value="Medium-chain alcohol dehydrogenases, catalytic domain"/>
    <property type="match status" value="1"/>
</dbReference>
<name>A0A0R2M985_9LACO</name>
<reference evidence="3 4" key="1">
    <citation type="journal article" date="2015" name="Genome Announc.">
        <title>Expanding the biotechnology potential of lactobacilli through comparative genomics of 213 strains and associated genera.</title>
        <authorList>
            <person name="Sun Z."/>
            <person name="Harris H.M."/>
            <person name="McCann A."/>
            <person name="Guo C."/>
            <person name="Argimon S."/>
            <person name="Zhang W."/>
            <person name="Yang X."/>
            <person name="Jeffery I.B."/>
            <person name="Cooney J.C."/>
            <person name="Kagawa T.F."/>
            <person name="Liu W."/>
            <person name="Song Y."/>
            <person name="Salvetti E."/>
            <person name="Wrobel A."/>
            <person name="Rasinkangas P."/>
            <person name="Parkhill J."/>
            <person name="Rea M.C."/>
            <person name="O'Sullivan O."/>
            <person name="Ritari J."/>
            <person name="Douillard F.P."/>
            <person name="Paul Ross R."/>
            <person name="Yang R."/>
            <person name="Briner A.E."/>
            <person name="Felis G.E."/>
            <person name="de Vos W.M."/>
            <person name="Barrangou R."/>
            <person name="Klaenhammer T.R."/>
            <person name="Caufield P.W."/>
            <person name="Cui Y."/>
            <person name="Zhang H."/>
            <person name="O'Toole P.W."/>
        </authorList>
    </citation>
    <scope>NUCLEOTIDE SEQUENCE [LARGE SCALE GENOMIC DNA]</scope>
    <source>
        <strain evidence="3 4">LMG 26013</strain>
    </source>
</reference>
<feature type="domain" description="Alcohol dehydrogenase-like N-terminal" evidence="2">
    <location>
        <begin position="30"/>
        <end position="88"/>
    </location>
</feature>
<dbReference type="Pfam" id="PF08240">
    <property type="entry name" value="ADH_N"/>
    <property type="match status" value="1"/>
</dbReference>
<dbReference type="Gene3D" id="3.40.50.720">
    <property type="entry name" value="NAD(P)-binding Rossmann-like Domain"/>
    <property type="match status" value="1"/>
</dbReference>
<dbReference type="SUPFAM" id="SSF51735">
    <property type="entry name" value="NAD(P)-binding Rossmann-fold domains"/>
    <property type="match status" value="1"/>
</dbReference>
<dbReference type="InterPro" id="IPR001509">
    <property type="entry name" value="Epimerase_deHydtase"/>
</dbReference>
<dbReference type="PATRIC" id="fig|942150.3.peg.678"/>
<evidence type="ECO:0000259" key="2">
    <source>
        <dbReference type="Pfam" id="PF08240"/>
    </source>
</evidence>
<dbReference type="EMBL" id="JQCL01000080">
    <property type="protein sequence ID" value="KRO08571.1"/>
    <property type="molecule type" value="Genomic_DNA"/>
</dbReference>
<sequence length="216" mass="23188">MKAIVQRNYNGIDALQIMTKPEPTLIPLAVKVATHYTPVMPYDLLTETGTLKSQRPVHLPMVIGYGFGGVVTEVGQLRKKALLGQRVIGFSLKGSHQTTLVSALPLFSVPKNVSLAAATTLIGGADAALMAVRASRATKDDVILITGASGSVGTYLLQLLHQMGVRLIAMSHSSEQRLLASLGADQTLAYDEPLQQQLTEFPLPLKSLIWLGQANY</sequence>
<accession>A0A0R2M985</accession>
<dbReference type="GO" id="GO:0016491">
    <property type="term" value="F:oxidoreductase activity"/>
    <property type="evidence" value="ECO:0007669"/>
    <property type="project" value="TreeGrafter"/>
</dbReference>
<organism evidence="3 4">
    <name type="scientific">Lactiplantibacillus xiangfangensis</name>
    <dbReference type="NCBI Taxonomy" id="942150"/>
    <lineage>
        <taxon>Bacteria</taxon>
        <taxon>Bacillati</taxon>
        <taxon>Bacillota</taxon>
        <taxon>Bacilli</taxon>
        <taxon>Lactobacillales</taxon>
        <taxon>Lactobacillaceae</taxon>
        <taxon>Lactiplantibacillus</taxon>
    </lineage>
</organism>
<dbReference type="SUPFAM" id="SSF50129">
    <property type="entry name" value="GroES-like"/>
    <property type="match status" value="1"/>
</dbReference>
<dbReference type="AlphaFoldDB" id="A0A0R2M985"/>
<feature type="domain" description="NAD-dependent epimerase/dehydratase" evidence="1">
    <location>
        <begin position="143"/>
        <end position="179"/>
    </location>
</feature>
<dbReference type="Pfam" id="PF01370">
    <property type="entry name" value="Epimerase"/>
    <property type="match status" value="1"/>
</dbReference>
<protein>
    <submittedName>
        <fullName evidence="3">Uncharacterized protein</fullName>
    </submittedName>
</protein>
<evidence type="ECO:0000259" key="1">
    <source>
        <dbReference type="Pfam" id="PF01370"/>
    </source>
</evidence>
<dbReference type="InterPro" id="IPR013154">
    <property type="entry name" value="ADH-like_N"/>
</dbReference>
<dbReference type="RefSeq" id="WP_057707161.1">
    <property type="nucleotide sequence ID" value="NZ_JQCL01000080.1"/>
</dbReference>